<protein>
    <submittedName>
        <fullName evidence="5">SDR family NAD(P)-dependent oxidoreductase</fullName>
    </submittedName>
</protein>
<dbReference type="SMART" id="SM00822">
    <property type="entry name" value="PKS_KR"/>
    <property type="match status" value="1"/>
</dbReference>
<evidence type="ECO:0000256" key="2">
    <source>
        <dbReference type="ARBA" id="ARBA00023002"/>
    </source>
</evidence>
<dbReference type="RefSeq" id="WP_153583898.1">
    <property type="nucleotide sequence ID" value="NZ_WJBU01000004.1"/>
</dbReference>
<feature type="domain" description="Ketoreductase" evidence="4">
    <location>
        <begin position="8"/>
        <end position="188"/>
    </location>
</feature>
<dbReference type="InterPro" id="IPR057326">
    <property type="entry name" value="KR_dom"/>
</dbReference>
<dbReference type="PIRSF" id="PIRSF000126">
    <property type="entry name" value="11-beta-HSD1"/>
    <property type="match status" value="1"/>
</dbReference>
<accession>A0A844B4E1</accession>
<dbReference type="InterPro" id="IPR002347">
    <property type="entry name" value="SDR_fam"/>
</dbReference>
<organism evidence="5 6">
    <name type="scientific">Caenimonas koreensis DSM 17982</name>
    <dbReference type="NCBI Taxonomy" id="1121255"/>
    <lineage>
        <taxon>Bacteria</taxon>
        <taxon>Pseudomonadati</taxon>
        <taxon>Pseudomonadota</taxon>
        <taxon>Betaproteobacteria</taxon>
        <taxon>Burkholderiales</taxon>
        <taxon>Comamonadaceae</taxon>
        <taxon>Caenimonas</taxon>
    </lineage>
</organism>
<dbReference type="SUPFAM" id="SSF51735">
    <property type="entry name" value="NAD(P)-binding Rossmann-fold domains"/>
    <property type="match status" value="1"/>
</dbReference>
<dbReference type="PRINTS" id="PR00081">
    <property type="entry name" value="GDHRDH"/>
</dbReference>
<dbReference type="EMBL" id="WJBU01000004">
    <property type="protein sequence ID" value="MRD46549.1"/>
    <property type="molecule type" value="Genomic_DNA"/>
</dbReference>
<dbReference type="AlphaFoldDB" id="A0A844B4E1"/>
<gene>
    <name evidence="5" type="ORF">GHT07_04630</name>
</gene>
<dbReference type="PRINTS" id="PR00080">
    <property type="entry name" value="SDRFAMILY"/>
</dbReference>
<evidence type="ECO:0000256" key="3">
    <source>
        <dbReference type="RuleBase" id="RU000363"/>
    </source>
</evidence>
<dbReference type="GO" id="GO:0016020">
    <property type="term" value="C:membrane"/>
    <property type="evidence" value="ECO:0007669"/>
    <property type="project" value="TreeGrafter"/>
</dbReference>
<keyword evidence="6" id="KW-1185">Reference proteome</keyword>
<dbReference type="Pfam" id="PF00106">
    <property type="entry name" value="adh_short"/>
    <property type="match status" value="1"/>
</dbReference>
<dbReference type="Proteomes" id="UP000487350">
    <property type="component" value="Unassembled WGS sequence"/>
</dbReference>
<evidence type="ECO:0000313" key="5">
    <source>
        <dbReference type="EMBL" id="MRD46549.1"/>
    </source>
</evidence>
<keyword evidence="2" id="KW-0560">Oxidoreductase</keyword>
<evidence type="ECO:0000259" key="4">
    <source>
        <dbReference type="SMART" id="SM00822"/>
    </source>
</evidence>
<dbReference type="PANTHER" id="PTHR44196">
    <property type="entry name" value="DEHYDROGENASE/REDUCTASE SDR FAMILY MEMBER 7B"/>
    <property type="match status" value="1"/>
</dbReference>
<comment type="similarity">
    <text evidence="1 3">Belongs to the short-chain dehydrogenases/reductases (SDR) family.</text>
</comment>
<dbReference type="InterPro" id="IPR036291">
    <property type="entry name" value="NAD(P)-bd_dom_sf"/>
</dbReference>
<dbReference type="PANTHER" id="PTHR44196:SF2">
    <property type="entry name" value="SHORT-CHAIN DEHYDROGENASE-RELATED"/>
    <property type="match status" value="1"/>
</dbReference>
<proteinExistence type="inferred from homology"/>
<dbReference type="PROSITE" id="PS00061">
    <property type="entry name" value="ADH_SHORT"/>
    <property type="match status" value="1"/>
</dbReference>
<name>A0A844B4E1_9BURK</name>
<dbReference type="OrthoDB" id="9810734at2"/>
<evidence type="ECO:0000313" key="6">
    <source>
        <dbReference type="Proteomes" id="UP000487350"/>
    </source>
</evidence>
<sequence>MNPKATRALALITGASSGIGESLAGCFAASGHDVVLVARSTAKLQALATDLAATHGVKAWAEPCDLAQPGAAAALAATLRKKRRTIDVLVNNAGVLSQGAFVKMKPATHAQMIDLNISGLTALLGAFLPGMVERGHGRVLNVASIASFQPVPSLATYAATKAYVLSLTESLAEEMRGTGVTVTALCPGVTATHMLAAAKDENPTLGQLPSFLIGDVDDVARQGFEACMKGDVICVPGVVNRAAMIASRSTPKWLVRRIGGMLGRKAS</sequence>
<dbReference type="InterPro" id="IPR020904">
    <property type="entry name" value="Sc_DH/Rdtase_CS"/>
</dbReference>
<dbReference type="GO" id="GO:0016491">
    <property type="term" value="F:oxidoreductase activity"/>
    <property type="evidence" value="ECO:0007669"/>
    <property type="project" value="UniProtKB-KW"/>
</dbReference>
<dbReference type="CDD" id="cd05233">
    <property type="entry name" value="SDR_c"/>
    <property type="match status" value="1"/>
</dbReference>
<dbReference type="Gene3D" id="3.40.50.720">
    <property type="entry name" value="NAD(P)-binding Rossmann-like Domain"/>
    <property type="match status" value="1"/>
</dbReference>
<comment type="caution">
    <text evidence="5">The sequence shown here is derived from an EMBL/GenBank/DDBJ whole genome shotgun (WGS) entry which is preliminary data.</text>
</comment>
<evidence type="ECO:0000256" key="1">
    <source>
        <dbReference type="ARBA" id="ARBA00006484"/>
    </source>
</evidence>
<reference evidence="5 6" key="1">
    <citation type="submission" date="2019-11" db="EMBL/GenBank/DDBJ databases">
        <title>Caenimonas koreensis gen. nov., sp. nov., isolated from activated sludge.</title>
        <authorList>
            <person name="Seung H.R."/>
        </authorList>
    </citation>
    <scope>NUCLEOTIDE SEQUENCE [LARGE SCALE GENOMIC DNA]</scope>
    <source>
        <strain evidence="5 6">EMB320</strain>
    </source>
</reference>